<dbReference type="OrthoDB" id="1030079at2"/>
<protein>
    <recommendedName>
        <fullName evidence="1">Calcineurin-like phosphoesterase domain-containing protein</fullName>
    </recommendedName>
</protein>
<dbReference type="STRING" id="596327.PORUE0001_0756"/>
<dbReference type="InterPro" id="IPR004843">
    <property type="entry name" value="Calcineurin-like_PHP"/>
</dbReference>
<dbReference type="Gene3D" id="3.60.21.10">
    <property type="match status" value="1"/>
</dbReference>
<reference evidence="2 3" key="1">
    <citation type="submission" date="2009-04" db="EMBL/GenBank/DDBJ databases">
        <authorList>
            <person name="Sebastian Y."/>
            <person name="Madupu R."/>
            <person name="Durkin A.S."/>
            <person name="Torralba M."/>
            <person name="Methe B."/>
            <person name="Sutton G.G."/>
            <person name="Strausberg R.L."/>
            <person name="Nelson K.E."/>
        </authorList>
    </citation>
    <scope>NUCLEOTIDE SEQUENCE [LARGE SCALE GENOMIC DNA]</scope>
    <source>
        <strain evidence="2 3">60-3</strain>
    </source>
</reference>
<name>C2MEE2_9PORP</name>
<dbReference type="EMBL" id="ACLR01000232">
    <property type="protein sequence ID" value="EEK15902.1"/>
    <property type="molecule type" value="Genomic_DNA"/>
</dbReference>
<accession>C2MEE2</accession>
<comment type="caution">
    <text evidence="2">The sequence shown here is derived from an EMBL/GenBank/DDBJ whole genome shotgun (WGS) entry which is preliminary data.</text>
</comment>
<evidence type="ECO:0000313" key="3">
    <source>
        <dbReference type="Proteomes" id="UP000003303"/>
    </source>
</evidence>
<sequence>MQYLDLSDHPDNVIVCGDIHGDFETLVYDIDRRQITDATVIVAGDCGFGFCRIGYYDNLYKRKLHKKLAKANVLLLMLRGNHDDPIYFEKELIDYPYMKTLPDYTIVHTAGHNILCIGGAVSQDRNFRISMMSIQEKGKMPLWWTDEPFVFKLEELQVLEDESVRIDAVITHPAPSFCPPHTKGDFEYFCANDKNLAEDVRREREGLNKVYEWLSKYGHPLRYWYYGHYHQSATYEHNGTFFHLLNINELKELPTHNEL</sequence>
<proteinExistence type="predicted"/>
<keyword evidence="3" id="KW-1185">Reference proteome</keyword>
<organism evidence="2 3">
    <name type="scientific">Porphyromonas uenonis 60-3</name>
    <dbReference type="NCBI Taxonomy" id="596327"/>
    <lineage>
        <taxon>Bacteria</taxon>
        <taxon>Pseudomonadati</taxon>
        <taxon>Bacteroidota</taxon>
        <taxon>Bacteroidia</taxon>
        <taxon>Bacteroidales</taxon>
        <taxon>Porphyromonadaceae</taxon>
        <taxon>Porphyromonas</taxon>
    </lineage>
</organism>
<dbReference type="Pfam" id="PF00149">
    <property type="entry name" value="Metallophos"/>
    <property type="match status" value="1"/>
</dbReference>
<dbReference type="Proteomes" id="UP000003303">
    <property type="component" value="Unassembled WGS sequence"/>
</dbReference>
<gene>
    <name evidence="2" type="ORF">PORUE0001_0756</name>
</gene>
<dbReference type="RefSeq" id="WP_007366196.1">
    <property type="nucleotide sequence ID" value="NZ_ACLR01000232.1"/>
</dbReference>
<evidence type="ECO:0000313" key="2">
    <source>
        <dbReference type="EMBL" id="EEK15902.1"/>
    </source>
</evidence>
<dbReference type="GO" id="GO:0016787">
    <property type="term" value="F:hydrolase activity"/>
    <property type="evidence" value="ECO:0007669"/>
    <property type="project" value="InterPro"/>
</dbReference>
<dbReference type="eggNOG" id="COG0639">
    <property type="taxonomic scope" value="Bacteria"/>
</dbReference>
<evidence type="ECO:0000259" key="1">
    <source>
        <dbReference type="Pfam" id="PF00149"/>
    </source>
</evidence>
<feature type="domain" description="Calcineurin-like phosphoesterase" evidence="1">
    <location>
        <begin position="13"/>
        <end position="231"/>
    </location>
</feature>
<dbReference type="SUPFAM" id="SSF56300">
    <property type="entry name" value="Metallo-dependent phosphatases"/>
    <property type="match status" value="1"/>
</dbReference>
<dbReference type="AlphaFoldDB" id="C2MEE2"/>
<dbReference type="InterPro" id="IPR029052">
    <property type="entry name" value="Metallo-depent_PP-like"/>
</dbReference>